<proteinExistence type="predicted"/>
<accession>A0ABW8KKU8</accession>
<dbReference type="Pfam" id="PF03692">
    <property type="entry name" value="CxxCxxCC"/>
    <property type="match status" value="1"/>
</dbReference>
<dbReference type="Proteomes" id="UP001620397">
    <property type="component" value="Unassembled WGS sequence"/>
</dbReference>
<reference evidence="1 2" key="1">
    <citation type="submission" date="2020-10" db="EMBL/GenBank/DDBJ databases">
        <title>Phylogeny of dyella-like bacteria.</title>
        <authorList>
            <person name="Fu J."/>
        </authorList>
    </citation>
    <scope>NUCLEOTIDE SEQUENCE [LARGE SCALE GENOMIC DNA]</scope>
    <source>
        <strain evidence="1 2">DKC-1</strain>
    </source>
</reference>
<sequence length="108" mass="12068">MTDSAKLSRGDVRCSSCEAVCCRLTVVLQPEDHVPGYLTTYSPEGLRVMRRGDDGWCVALNSTNMNCGIYETRPSVCRRFMMNGPYCKAIRAEYSDPIAVSDRHQAIL</sequence>
<evidence type="ECO:0000313" key="2">
    <source>
        <dbReference type="Proteomes" id="UP001620397"/>
    </source>
</evidence>
<protein>
    <submittedName>
        <fullName evidence="1">YkgJ family cysteine cluster protein</fullName>
    </submittedName>
</protein>
<keyword evidence="2" id="KW-1185">Reference proteome</keyword>
<dbReference type="RefSeq" id="WP_404542798.1">
    <property type="nucleotide sequence ID" value="NZ_JADIKL010000018.1"/>
</dbReference>
<gene>
    <name evidence="1" type="ORF">ISP14_18425</name>
</gene>
<name>A0ABW8KKU8_9GAMM</name>
<evidence type="ECO:0000313" key="1">
    <source>
        <dbReference type="EMBL" id="MFK2932756.1"/>
    </source>
</evidence>
<organism evidence="1 2">
    <name type="scientific">Dyella agri</name>
    <dbReference type="NCBI Taxonomy" id="1926869"/>
    <lineage>
        <taxon>Bacteria</taxon>
        <taxon>Pseudomonadati</taxon>
        <taxon>Pseudomonadota</taxon>
        <taxon>Gammaproteobacteria</taxon>
        <taxon>Lysobacterales</taxon>
        <taxon>Rhodanobacteraceae</taxon>
        <taxon>Dyella</taxon>
    </lineage>
</organism>
<dbReference type="InterPro" id="IPR005358">
    <property type="entry name" value="Puta_zinc/iron-chelating_dom"/>
</dbReference>
<comment type="caution">
    <text evidence="1">The sequence shown here is derived from an EMBL/GenBank/DDBJ whole genome shotgun (WGS) entry which is preliminary data.</text>
</comment>
<dbReference type="EMBL" id="JADIKL010000018">
    <property type="protein sequence ID" value="MFK2932756.1"/>
    <property type="molecule type" value="Genomic_DNA"/>
</dbReference>